<protein>
    <submittedName>
        <fullName evidence="2">Uncharacterized protein</fullName>
    </submittedName>
</protein>
<accession>A0A5P1EES8</accession>
<dbReference type="AlphaFoldDB" id="A0A5P1EES8"/>
<gene>
    <name evidence="2" type="ORF">A4U43_C07F25440</name>
</gene>
<evidence type="ECO:0000313" key="2">
    <source>
        <dbReference type="EMBL" id="ONK64398.1"/>
    </source>
</evidence>
<dbReference type="EMBL" id="CM007387">
    <property type="protein sequence ID" value="ONK64398.1"/>
    <property type="molecule type" value="Genomic_DNA"/>
</dbReference>
<keyword evidence="1" id="KW-1133">Transmembrane helix</keyword>
<proteinExistence type="predicted"/>
<sequence>MQADGRALIIGAVVRRNKRDIDAAWETVKKEQASFVIPPLWSAPALLASQVKKEHDRFKRRRSCRSSRGGGGGALVISWLLAAAAASYDVISMLFVEMGK</sequence>
<feature type="transmembrane region" description="Helical" evidence="1">
    <location>
        <begin position="72"/>
        <end position="96"/>
    </location>
</feature>
<keyword evidence="1" id="KW-0812">Transmembrane</keyword>
<reference evidence="3" key="1">
    <citation type="journal article" date="2017" name="Nat. Commun.">
        <title>The asparagus genome sheds light on the origin and evolution of a young Y chromosome.</title>
        <authorList>
            <person name="Harkess A."/>
            <person name="Zhou J."/>
            <person name="Xu C."/>
            <person name="Bowers J.E."/>
            <person name="Van der Hulst R."/>
            <person name="Ayyampalayam S."/>
            <person name="Mercati F."/>
            <person name="Riccardi P."/>
            <person name="McKain M.R."/>
            <person name="Kakrana A."/>
            <person name="Tang H."/>
            <person name="Ray J."/>
            <person name="Groenendijk J."/>
            <person name="Arikit S."/>
            <person name="Mathioni S.M."/>
            <person name="Nakano M."/>
            <person name="Shan H."/>
            <person name="Telgmann-Rauber A."/>
            <person name="Kanno A."/>
            <person name="Yue Z."/>
            <person name="Chen H."/>
            <person name="Li W."/>
            <person name="Chen Y."/>
            <person name="Xu X."/>
            <person name="Zhang Y."/>
            <person name="Luo S."/>
            <person name="Chen H."/>
            <person name="Gao J."/>
            <person name="Mao Z."/>
            <person name="Pires J.C."/>
            <person name="Luo M."/>
            <person name="Kudrna D."/>
            <person name="Wing R.A."/>
            <person name="Meyers B.C."/>
            <person name="Yi K."/>
            <person name="Kong H."/>
            <person name="Lavrijsen P."/>
            <person name="Sunseri F."/>
            <person name="Falavigna A."/>
            <person name="Ye Y."/>
            <person name="Leebens-Mack J.H."/>
            <person name="Chen G."/>
        </authorList>
    </citation>
    <scope>NUCLEOTIDE SEQUENCE [LARGE SCALE GENOMIC DNA]</scope>
    <source>
        <strain evidence="3">cv. DH0086</strain>
    </source>
</reference>
<name>A0A5P1EES8_ASPOF</name>
<evidence type="ECO:0000313" key="3">
    <source>
        <dbReference type="Proteomes" id="UP000243459"/>
    </source>
</evidence>
<keyword evidence="1" id="KW-0472">Membrane</keyword>
<dbReference type="Proteomes" id="UP000243459">
    <property type="component" value="Chromosome 7"/>
</dbReference>
<dbReference type="Gramene" id="ONK64398">
    <property type="protein sequence ID" value="ONK64398"/>
    <property type="gene ID" value="A4U43_C07F25440"/>
</dbReference>
<evidence type="ECO:0000256" key="1">
    <source>
        <dbReference type="SAM" id="Phobius"/>
    </source>
</evidence>
<organism evidence="2 3">
    <name type="scientific">Asparagus officinalis</name>
    <name type="common">Garden asparagus</name>
    <dbReference type="NCBI Taxonomy" id="4686"/>
    <lineage>
        <taxon>Eukaryota</taxon>
        <taxon>Viridiplantae</taxon>
        <taxon>Streptophyta</taxon>
        <taxon>Embryophyta</taxon>
        <taxon>Tracheophyta</taxon>
        <taxon>Spermatophyta</taxon>
        <taxon>Magnoliopsida</taxon>
        <taxon>Liliopsida</taxon>
        <taxon>Asparagales</taxon>
        <taxon>Asparagaceae</taxon>
        <taxon>Asparagoideae</taxon>
        <taxon>Asparagus</taxon>
    </lineage>
</organism>
<keyword evidence="3" id="KW-1185">Reference proteome</keyword>